<dbReference type="InterPro" id="IPR013680">
    <property type="entry name" value="VDCC_a2/dsu"/>
</dbReference>
<evidence type="ECO:0000259" key="1">
    <source>
        <dbReference type="Pfam" id="PF08473"/>
    </source>
</evidence>
<dbReference type="Pfam" id="PF08473">
    <property type="entry name" value="VGCC_alpha2"/>
    <property type="match status" value="1"/>
</dbReference>
<sequence>MTGCKKHCASEELDCYILDNSGFVIISERHEHTGKFFGEIDGTIMDSLVQDRIYS</sequence>
<feature type="domain" description="Voltage-dependent calcium channel alpha-2/delta subunit conserved region" evidence="1">
    <location>
        <begin position="4"/>
        <end position="54"/>
    </location>
</feature>
<protein>
    <submittedName>
        <fullName evidence="3">Voltage-dependent calcium channel subunit alpha-2/delta-4-like</fullName>
    </submittedName>
</protein>
<evidence type="ECO:0000313" key="3">
    <source>
        <dbReference type="RefSeq" id="XP_024945023.1"/>
    </source>
</evidence>
<evidence type="ECO:0000313" key="2">
    <source>
        <dbReference type="Proteomes" id="UP000694920"/>
    </source>
</evidence>
<gene>
    <name evidence="3" type="primary">LOC112494990</name>
</gene>
<keyword evidence="2" id="KW-1185">Reference proteome</keyword>
<organism evidence="2 3">
    <name type="scientific">Cephus cinctus</name>
    <name type="common">Wheat stem sawfly</name>
    <dbReference type="NCBI Taxonomy" id="211228"/>
    <lineage>
        <taxon>Eukaryota</taxon>
        <taxon>Metazoa</taxon>
        <taxon>Ecdysozoa</taxon>
        <taxon>Arthropoda</taxon>
        <taxon>Hexapoda</taxon>
        <taxon>Insecta</taxon>
        <taxon>Pterygota</taxon>
        <taxon>Neoptera</taxon>
        <taxon>Endopterygota</taxon>
        <taxon>Hymenoptera</taxon>
        <taxon>Cephoidea</taxon>
        <taxon>Cephidae</taxon>
        <taxon>Cephus</taxon>
    </lineage>
</organism>
<reference evidence="3" key="1">
    <citation type="submission" date="2025-08" db="UniProtKB">
        <authorList>
            <consortium name="RefSeq"/>
        </authorList>
    </citation>
    <scope>IDENTIFICATION</scope>
</reference>
<proteinExistence type="predicted"/>
<dbReference type="KEGG" id="ccin:112494990"/>
<dbReference type="GeneID" id="112494990"/>
<dbReference type="RefSeq" id="XP_024945023.1">
    <property type="nucleotide sequence ID" value="XM_025089255.1"/>
</dbReference>
<dbReference type="Proteomes" id="UP000694920">
    <property type="component" value="Unplaced"/>
</dbReference>
<dbReference type="AlphaFoldDB" id="A0AAJ7RQ24"/>
<name>A0AAJ7RQ24_CEPCN</name>
<accession>A0AAJ7RQ24</accession>